<dbReference type="EC" id="4.2.1.1" evidence="3"/>
<dbReference type="CDD" id="cd03379">
    <property type="entry name" value="beta_CA_cladeD"/>
    <property type="match status" value="1"/>
</dbReference>
<evidence type="ECO:0000256" key="6">
    <source>
        <dbReference type="ARBA" id="ARBA00048348"/>
    </source>
</evidence>
<gene>
    <name evidence="7" type="ORF">ACFPXP_18605</name>
</gene>
<dbReference type="Pfam" id="PF00484">
    <property type="entry name" value="Pro_CA"/>
    <property type="match status" value="1"/>
</dbReference>
<accession>A0ABW1ITG3</accession>
<evidence type="ECO:0000313" key="8">
    <source>
        <dbReference type="Proteomes" id="UP001596250"/>
    </source>
</evidence>
<dbReference type="SUPFAM" id="SSF53056">
    <property type="entry name" value="beta-carbonic anhydrase, cab"/>
    <property type="match status" value="1"/>
</dbReference>
<reference evidence="8" key="1">
    <citation type="journal article" date="2019" name="Int. J. Syst. Evol. Microbiol.">
        <title>The Global Catalogue of Microorganisms (GCM) 10K type strain sequencing project: providing services to taxonomists for standard genome sequencing and annotation.</title>
        <authorList>
            <consortium name="The Broad Institute Genomics Platform"/>
            <consortium name="The Broad Institute Genome Sequencing Center for Infectious Disease"/>
            <person name="Wu L."/>
            <person name="Ma J."/>
        </authorList>
    </citation>
    <scope>NUCLEOTIDE SEQUENCE [LARGE SCALE GENOMIC DNA]</scope>
    <source>
        <strain evidence="8">CCM 8749</strain>
    </source>
</reference>
<evidence type="ECO:0000256" key="1">
    <source>
        <dbReference type="ARBA" id="ARBA00001947"/>
    </source>
</evidence>
<name>A0ABW1ITG3_9BACL</name>
<evidence type="ECO:0000256" key="4">
    <source>
        <dbReference type="ARBA" id="ARBA00022723"/>
    </source>
</evidence>
<proteinExistence type="inferred from homology"/>
<comment type="similarity">
    <text evidence="2">Belongs to the beta-class carbonic anhydrase family.</text>
</comment>
<comment type="caution">
    <text evidence="7">The sequence shown here is derived from an EMBL/GenBank/DDBJ whole genome shotgun (WGS) entry which is preliminary data.</text>
</comment>
<dbReference type="PANTHER" id="PTHR43175">
    <property type="entry name" value="CARBONIC ANHYDRASE"/>
    <property type="match status" value="1"/>
</dbReference>
<evidence type="ECO:0000256" key="2">
    <source>
        <dbReference type="ARBA" id="ARBA00006217"/>
    </source>
</evidence>
<dbReference type="InterPro" id="IPR036874">
    <property type="entry name" value="Carbonic_anhydrase_sf"/>
</dbReference>
<sequence length="187" mass="21104">MSQLLNQILEHNQQFVEDEKYVPFMTSKFPDRKMVIVTCMDTRLIELLPASMNIKNGDAKILKTAGAVVSHPFGSVMRSILVAVYELQAEEVFVVAHYDCGMSKINPKDMIAKFKERGIKEEIVDTLEASGMDIEKWLKGFDSVEENVKNSVKVIRNHPLMPKVPVHGLIIDPATGRLDLVEDGYQQ</sequence>
<evidence type="ECO:0000313" key="7">
    <source>
        <dbReference type="EMBL" id="MFC5988420.1"/>
    </source>
</evidence>
<comment type="catalytic activity">
    <reaction evidence="6">
        <text>hydrogencarbonate + H(+) = CO2 + H2O</text>
        <dbReference type="Rhea" id="RHEA:10748"/>
        <dbReference type="ChEBI" id="CHEBI:15377"/>
        <dbReference type="ChEBI" id="CHEBI:15378"/>
        <dbReference type="ChEBI" id="CHEBI:16526"/>
        <dbReference type="ChEBI" id="CHEBI:17544"/>
        <dbReference type="EC" id="4.2.1.1"/>
    </reaction>
</comment>
<comment type="cofactor">
    <cofactor evidence="1">
        <name>Zn(2+)</name>
        <dbReference type="ChEBI" id="CHEBI:29105"/>
    </cofactor>
</comment>
<dbReference type="EMBL" id="JBHSQV010000180">
    <property type="protein sequence ID" value="MFC5988420.1"/>
    <property type="molecule type" value="Genomic_DNA"/>
</dbReference>
<dbReference type="Proteomes" id="UP001596250">
    <property type="component" value="Unassembled WGS sequence"/>
</dbReference>
<keyword evidence="5" id="KW-0862">Zinc</keyword>
<protein>
    <recommendedName>
        <fullName evidence="3">carbonic anhydrase</fullName>
        <ecNumber evidence="3">4.2.1.1</ecNumber>
    </recommendedName>
</protein>
<dbReference type="SMART" id="SM00947">
    <property type="entry name" value="Pro_CA"/>
    <property type="match status" value="1"/>
</dbReference>
<dbReference type="InterPro" id="IPR001765">
    <property type="entry name" value="Carbonic_anhydrase"/>
</dbReference>
<evidence type="ECO:0000256" key="5">
    <source>
        <dbReference type="ARBA" id="ARBA00022833"/>
    </source>
</evidence>
<dbReference type="RefSeq" id="WP_379895888.1">
    <property type="nucleotide sequence ID" value="NZ_CBCSCT010000016.1"/>
</dbReference>
<keyword evidence="4" id="KW-0479">Metal-binding</keyword>
<keyword evidence="8" id="KW-1185">Reference proteome</keyword>
<organism evidence="7 8">
    <name type="scientific">Marinicrinis lubricantis</name>
    <dbReference type="NCBI Taxonomy" id="2086470"/>
    <lineage>
        <taxon>Bacteria</taxon>
        <taxon>Bacillati</taxon>
        <taxon>Bacillota</taxon>
        <taxon>Bacilli</taxon>
        <taxon>Bacillales</taxon>
        <taxon>Paenibacillaceae</taxon>
    </lineage>
</organism>
<dbReference type="PANTHER" id="PTHR43175:SF3">
    <property type="entry name" value="CARBON DISULFIDE HYDROLASE"/>
    <property type="match status" value="1"/>
</dbReference>
<evidence type="ECO:0000256" key="3">
    <source>
        <dbReference type="ARBA" id="ARBA00012925"/>
    </source>
</evidence>
<dbReference type="Gene3D" id="3.40.1050.10">
    <property type="entry name" value="Carbonic anhydrase"/>
    <property type="match status" value="1"/>
</dbReference>